<dbReference type="InterPro" id="IPR014036">
    <property type="entry name" value="DeoR-like_C"/>
</dbReference>
<evidence type="ECO:0000313" key="3">
    <source>
        <dbReference type="Proteomes" id="UP001611251"/>
    </source>
</evidence>
<dbReference type="Pfam" id="PF00455">
    <property type="entry name" value="DeoRC"/>
    <property type="match status" value="1"/>
</dbReference>
<dbReference type="SUPFAM" id="SSF100950">
    <property type="entry name" value="NagB/RpiA/CoA transferase-like"/>
    <property type="match status" value="1"/>
</dbReference>
<accession>A0ABW7PVC2</accession>
<keyword evidence="3" id="KW-1185">Reference proteome</keyword>
<dbReference type="Proteomes" id="UP001611251">
    <property type="component" value="Unassembled WGS sequence"/>
</dbReference>
<sequence>MDINEGDTISAVMAAAQQVIVVKDSTKFGRKGCNVMLPVEEIDIAIADRDAPNKAIE</sequence>
<gene>
    <name evidence="2" type="ORF">ABU178_08720</name>
</gene>
<organism evidence="2 3">
    <name type="scientific">Pantoea osteomyelitidis</name>
    <dbReference type="NCBI Taxonomy" id="3230026"/>
    <lineage>
        <taxon>Bacteria</taxon>
        <taxon>Pseudomonadati</taxon>
        <taxon>Pseudomonadota</taxon>
        <taxon>Gammaproteobacteria</taxon>
        <taxon>Enterobacterales</taxon>
        <taxon>Erwiniaceae</taxon>
        <taxon>Pantoea</taxon>
    </lineage>
</organism>
<protein>
    <recommendedName>
        <fullName evidence="1">DeoR-like transcriptional repressor C-terminal sensor domain-containing protein</fullName>
    </recommendedName>
</protein>
<name>A0ABW7PVC2_9GAMM</name>
<dbReference type="InterPro" id="IPR037171">
    <property type="entry name" value="NagB/RpiA_transferase-like"/>
</dbReference>
<proteinExistence type="predicted"/>
<comment type="caution">
    <text evidence="2">The sequence shown here is derived from an EMBL/GenBank/DDBJ whole genome shotgun (WGS) entry which is preliminary data.</text>
</comment>
<evidence type="ECO:0000259" key="1">
    <source>
        <dbReference type="Pfam" id="PF00455"/>
    </source>
</evidence>
<dbReference type="RefSeq" id="WP_397213876.1">
    <property type="nucleotide sequence ID" value="NZ_JBGFSN010000004.1"/>
</dbReference>
<evidence type="ECO:0000313" key="2">
    <source>
        <dbReference type="EMBL" id="MFH8134252.1"/>
    </source>
</evidence>
<reference evidence="2 3" key="1">
    <citation type="submission" date="2024-08" db="EMBL/GenBank/DDBJ databases">
        <title>Pantoea ronii - a newly identified human opportunistic pathogen.</title>
        <authorList>
            <person name="Keidar-Friedman D."/>
            <person name="Sorek N."/>
            <person name="Leshin-Carmel D."/>
            <person name="Tsur A."/>
            <person name="Amsalem M."/>
            <person name="Tolkach D."/>
            <person name="Brosh-Nissimov T."/>
        </authorList>
    </citation>
    <scope>NUCLEOTIDE SEQUENCE [LARGE SCALE GENOMIC DNA]</scope>
    <source>
        <strain evidence="2 3">AA23256</strain>
    </source>
</reference>
<feature type="domain" description="DeoR-like transcriptional repressor C-terminal sensor" evidence="1">
    <location>
        <begin position="2"/>
        <end position="49"/>
    </location>
</feature>
<dbReference type="EMBL" id="JBGFSN010000004">
    <property type="protein sequence ID" value="MFH8134252.1"/>
    <property type="molecule type" value="Genomic_DNA"/>
</dbReference>